<sequence length="184" mass="22195">MILETERLLLREFVKSDIQEVLTYQSDPLYLRYYPWVQRTEKDVRDFIETFIIQQSHQPRTKFQLAIILKTENRLIGNCGIRINDIQQKEANIGYELNSQYWRNGYATEAAKTILQFGFQELQMHRIWSWCVAENTASARVLEKIGMCREGHLREKEFIKGRWYDQFIYAILYHEWISQFDVTK</sequence>
<dbReference type="PROSITE" id="PS51186">
    <property type="entry name" value="GNAT"/>
    <property type="match status" value="1"/>
</dbReference>
<evidence type="ECO:0000313" key="3">
    <source>
        <dbReference type="Proteomes" id="UP000053372"/>
    </source>
</evidence>
<dbReference type="Gene3D" id="3.40.630.30">
    <property type="match status" value="1"/>
</dbReference>
<dbReference type="EMBL" id="LMTZ01000096">
    <property type="protein sequence ID" value="KST66459.1"/>
    <property type="molecule type" value="Genomic_DNA"/>
</dbReference>
<dbReference type="AlphaFoldDB" id="A0A0V7ZPS4"/>
<organism evidence="2 3">
    <name type="scientific">Mastigocoleus testarum BC008</name>
    <dbReference type="NCBI Taxonomy" id="371196"/>
    <lineage>
        <taxon>Bacteria</taxon>
        <taxon>Bacillati</taxon>
        <taxon>Cyanobacteriota</taxon>
        <taxon>Cyanophyceae</taxon>
        <taxon>Nostocales</taxon>
        <taxon>Hapalosiphonaceae</taxon>
        <taxon>Mastigocoleus</taxon>
    </lineage>
</organism>
<dbReference type="OrthoDB" id="9785602at2"/>
<reference evidence="2 3" key="1">
    <citation type="journal article" date="2015" name="Genome Announc.">
        <title>Draft Genome of the Euendolithic (true boring) Cyanobacterium Mastigocoleus testarum strain BC008.</title>
        <authorList>
            <person name="Guida B.S."/>
            <person name="Garcia-Pichel F."/>
        </authorList>
    </citation>
    <scope>NUCLEOTIDE SEQUENCE [LARGE SCALE GENOMIC DNA]</scope>
    <source>
        <strain evidence="2 3">BC008</strain>
    </source>
</reference>
<dbReference type="InterPro" id="IPR000182">
    <property type="entry name" value="GNAT_dom"/>
</dbReference>
<name>A0A0V7ZPS4_9CYAN</name>
<evidence type="ECO:0000259" key="1">
    <source>
        <dbReference type="PROSITE" id="PS51186"/>
    </source>
</evidence>
<comment type="caution">
    <text evidence="2">The sequence shown here is derived from an EMBL/GenBank/DDBJ whole genome shotgun (WGS) entry which is preliminary data.</text>
</comment>
<keyword evidence="3" id="KW-1185">Reference proteome</keyword>
<dbReference type="GO" id="GO:0016747">
    <property type="term" value="F:acyltransferase activity, transferring groups other than amino-acyl groups"/>
    <property type="evidence" value="ECO:0007669"/>
    <property type="project" value="InterPro"/>
</dbReference>
<gene>
    <name evidence="2" type="ORF">BC008_42780</name>
</gene>
<dbReference type="PANTHER" id="PTHR43792">
    <property type="entry name" value="GNAT FAMILY, PUTATIVE (AFU_ORTHOLOGUE AFUA_3G00765)-RELATED-RELATED"/>
    <property type="match status" value="1"/>
</dbReference>
<evidence type="ECO:0000313" key="2">
    <source>
        <dbReference type="EMBL" id="KST66459.1"/>
    </source>
</evidence>
<dbReference type="InterPro" id="IPR016181">
    <property type="entry name" value="Acyl_CoA_acyltransferase"/>
</dbReference>
<dbReference type="SUPFAM" id="SSF55729">
    <property type="entry name" value="Acyl-CoA N-acyltransferases (Nat)"/>
    <property type="match status" value="1"/>
</dbReference>
<dbReference type="Proteomes" id="UP000053372">
    <property type="component" value="Unassembled WGS sequence"/>
</dbReference>
<dbReference type="Pfam" id="PF13302">
    <property type="entry name" value="Acetyltransf_3"/>
    <property type="match status" value="1"/>
</dbReference>
<accession>A0A0V7ZPS4</accession>
<feature type="domain" description="N-acetyltransferase" evidence="1">
    <location>
        <begin position="8"/>
        <end position="169"/>
    </location>
</feature>
<protein>
    <recommendedName>
        <fullName evidence="1">N-acetyltransferase domain-containing protein</fullName>
    </recommendedName>
</protein>
<proteinExistence type="predicted"/>
<dbReference type="RefSeq" id="WP_027840258.1">
    <property type="nucleotide sequence ID" value="NZ_LMTZ01000096.1"/>
</dbReference>
<dbReference type="InterPro" id="IPR051531">
    <property type="entry name" value="N-acetyltransferase"/>
</dbReference>